<gene>
    <name evidence="3" type="ORF">TRAPUB_6303</name>
</gene>
<dbReference type="Pfam" id="PF00651">
    <property type="entry name" value="BTB"/>
    <property type="match status" value="1"/>
</dbReference>
<dbReference type="CDD" id="cd18186">
    <property type="entry name" value="BTB_POZ_ZBTB_KLHL-like"/>
    <property type="match status" value="1"/>
</dbReference>
<dbReference type="STRING" id="154538.A0A1M2V6A3"/>
<dbReference type="Proteomes" id="UP000184267">
    <property type="component" value="Unassembled WGS sequence"/>
</dbReference>
<dbReference type="PROSITE" id="PS50097">
    <property type="entry name" value="BTB"/>
    <property type="match status" value="1"/>
</dbReference>
<dbReference type="InterPro" id="IPR000210">
    <property type="entry name" value="BTB/POZ_dom"/>
</dbReference>
<evidence type="ECO:0000313" key="4">
    <source>
        <dbReference type="Proteomes" id="UP000184267"/>
    </source>
</evidence>
<accession>A0A1M2V6A3</accession>
<keyword evidence="4" id="KW-1185">Reference proteome</keyword>
<reference evidence="3 4" key="1">
    <citation type="submission" date="2016-10" db="EMBL/GenBank/DDBJ databases">
        <title>Genome sequence of the basidiomycete white-rot fungus Trametes pubescens.</title>
        <authorList>
            <person name="Makela M.R."/>
            <person name="Granchi Z."/>
            <person name="Peng M."/>
            <person name="De Vries R.P."/>
            <person name="Grigoriev I."/>
            <person name="Riley R."/>
            <person name="Hilden K."/>
        </authorList>
    </citation>
    <scope>NUCLEOTIDE SEQUENCE [LARGE SCALE GENOMIC DNA]</scope>
    <source>
        <strain evidence="3 4">FBCC735</strain>
    </source>
</reference>
<feature type="domain" description="BTB" evidence="2">
    <location>
        <begin position="38"/>
        <end position="79"/>
    </location>
</feature>
<name>A0A1M2V6A3_TRAPU</name>
<dbReference type="SUPFAM" id="SSF54695">
    <property type="entry name" value="POZ domain"/>
    <property type="match status" value="1"/>
</dbReference>
<dbReference type="OrthoDB" id="3357985at2759"/>
<dbReference type="Gene3D" id="3.30.710.10">
    <property type="entry name" value="Potassium Channel Kv1.1, Chain A"/>
    <property type="match status" value="1"/>
</dbReference>
<dbReference type="AlphaFoldDB" id="A0A1M2V6A3"/>
<evidence type="ECO:0000313" key="3">
    <source>
        <dbReference type="EMBL" id="OJT03115.1"/>
    </source>
</evidence>
<feature type="region of interest" description="Disordered" evidence="1">
    <location>
        <begin position="1"/>
        <end position="35"/>
    </location>
</feature>
<dbReference type="InterPro" id="IPR011333">
    <property type="entry name" value="SKP1/BTB/POZ_sf"/>
</dbReference>
<sequence>MASSAPQPLSGVVTGAPQLGTPAQQRRKASAPFDRDDADLILRSSDNIDFHVHRIILTLASPVFAGMFTTPQPPDTNSG</sequence>
<organism evidence="3 4">
    <name type="scientific">Trametes pubescens</name>
    <name type="common">White-rot fungus</name>
    <dbReference type="NCBI Taxonomy" id="154538"/>
    <lineage>
        <taxon>Eukaryota</taxon>
        <taxon>Fungi</taxon>
        <taxon>Dikarya</taxon>
        <taxon>Basidiomycota</taxon>
        <taxon>Agaricomycotina</taxon>
        <taxon>Agaricomycetes</taxon>
        <taxon>Polyporales</taxon>
        <taxon>Polyporaceae</taxon>
        <taxon>Trametes</taxon>
    </lineage>
</organism>
<evidence type="ECO:0000259" key="2">
    <source>
        <dbReference type="PROSITE" id="PS50097"/>
    </source>
</evidence>
<comment type="caution">
    <text evidence="3">The sequence shown here is derived from an EMBL/GenBank/DDBJ whole genome shotgun (WGS) entry which is preliminary data.</text>
</comment>
<proteinExistence type="predicted"/>
<evidence type="ECO:0000256" key="1">
    <source>
        <dbReference type="SAM" id="MobiDB-lite"/>
    </source>
</evidence>
<dbReference type="EMBL" id="MNAD01001633">
    <property type="protein sequence ID" value="OJT03115.1"/>
    <property type="molecule type" value="Genomic_DNA"/>
</dbReference>
<protein>
    <recommendedName>
        <fullName evidence="2">BTB domain-containing protein</fullName>
    </recommendedName>
</protein>